<evidence type="ECO:0000256" key="2">
    <source>
        <dbReference type="SAM" id="Phobius"/>
    </source>
</evidence>
<organism evidence="3 4">
    <name type="scientific">Streptomyces halstedii</name>
    <dbReference type="NCBI Taxonomy" id="1944"/>
    <lineage>
        <taxon>Bacteria</taxon>
        <taxon>Bacillati</taxon>
        <taxon>Actinomycetota</taxon>
        <taxon>Actinomycetes</taxon>
        <taxon>Kitasatosporales</taxon>
        <taxon>Streptomycetaceae</taxon>
        <taxon>Streptomyces</taxon>
    </lineage>
</organism>
<name>A0A6N9TVY4_STRHA</name>
<feature type="region of interest" description="Disordered" evidence="1">
    <location>
        <begin position="1"/>
        <end position="121"/>
    </location>
</feature>
<dbReference type="EMBL" id="JAAGLQ010000006">
    <property type="protein sequence ID" value="NEA14043.1"/>
    <property type="molecule type" value="Genomic_DNA"/>
</dbReference>
<keyword evidence="2" id="KW-0472">Membrane</keyword>
<feature type="non-terminal residue" evidence="3">
    <location>
        <position position="1"/>
    </location>
</feature>
<keyword evidence="2" id="KW-1133">Transmembrane helix</keyword>
<dbReference type="Proteomes" id="UP000471293">
    <property type="component" value="Unassembled WGS sequence"/>
</dbReference>
<comment type="caution">
    <text evidence="3">The sequence shown here is derived from an EMBL/GenBank/DDBJ whole genome shotgun (WGS) entry which is preliminary data.</text>
</comment>
<proteinExistence type="predicted"/>
<dbReference type="AlphaFoldDB" id="A0A6N9TVY4"/>
<reference evidence="3 4" key="1">
    <citation type="submission" date="2020-01" db="EMBL/GenBank/DDBJ databases">
        <title>Insect and environment-associated Actinomycetes.</title>
        <authorList>
            <person name="Currrie C."/>
            <person name="Chevrette M."/>
            <person name="Carlson C."/>
            <person name="Stubbendieck R."/>
            <person name="Wendt-Pienkowski E."/>
        </authorList>
    </citation>
    <scope>NUCLEOTIDE SEQUENCE [LARGE SCALE GENOMIC DNA]</scope>
    <source>
        <strain evidence="3 4">SID11342</strain>
    </source>
</reference>
<feature type="transmembrane region" description="Helical" evidence="2">
    <location>
        <begin position="177"/>
        <end position="198"/>
    </location>
</feature>
<keyword evidence="2" id="KW-0812">Transmembrane</keyword>
<accession>A0A6N9TVY4</accession>
<feature type="transmembrane region" description="Helical" evidence="2">
    <location>
        <begin position="137"/>
        <end position="165"/>
    </location>
</feature>
<evidence type="ECO:0000256" key="1">
    <source>
        <dbReference type="SAM" id="MobiDB-lite"/>
    </source>
</evidence>
<protein>
    <submittedName>
        <fullName evidence="3">Uncharacterized protein</fullName>
    </submittedName>
</protein>
<gene>
    <name evidence="3" type="ORF">G3I29_00490</name>
</gene>
<evidence type="ECO:0000313" key="4">
    <source>
        <dbReference type="Proteomes" id="UP000471293"/>
    </source>
</evidence>
<sequence length="243" mass="25215">PDKASAAPDTEEAGAPWPSASAPHMLGLGQSGVSEGVSEGEPEWWRIEPGPFGESAGPAGVSGAPEMSVPGFVGGLTPELLRPPRPPKEPVEAPDAAEAEESAAEAAPAPARKWPRLRRRTPGADAPARRLRLSHPLLLLAAALLVAGAVMGSWLALAGGWVLAYSSRKFSRTEAKWVALGLPGVVVAGAVVWLWGRMDGRWGAPIAEGALGDAMADVWPGVVRTAAVASAVYLVWRSRRLPG</sequence>
<feature type="transmembrane region" description="Helical" evidence="2">
    <location>
        <begin position="218"/>
        <end position="236"/>
    </location>
</feature>
<evidence type="ECO:0000313" key="3">
    <source>
        <dbReference type="EMBL" id="NEA14043.1"/>
    </source>
</evidence>